<accession>A0A8X6FHP1</accession>
<evidence type="ECO:0000256" key="1">
    <source>
        <dbReference type="SAM" id="MobiDB-lite"/>
    </source>
</evidence>
<evidence type="ECO:0000313" key="2">
    <source>
        <dbReference type="EMBL" id="GFQ79931.1"/>
    </source>
</evidence>
<organism evidence="2 3">
    <name type="scientific">Trichonephila clavata</name>
    <name type="common">Joro spider</name>
    <name type="synonym">Nephila clavata</name>
    <dbReference type="NCBI Taxonomy" id="2740835"/>
    <lineage>
        <taxon>Eukaryota</taxon>
        <taxon>Metazoa</taxon>
        <taxon>Ecdysozoa</taxon>
        <taxon>Arthropoda</taxon>
        <taxon>Chelicerata</taxon>
        <taxon>Arachnida</taxon>
        <taxon>Araneae</taxon>
        <taxon>Araneomorphae</taxon>
        <taxon>Entelegynae</taxon>
        <taxon>Araneoidea</taxon>
        <taxon>Nephilidae</taxon>
        <taxon>Trichonephila</taxon>
    </lineage>
</organism>
<dbReference type="AlphaFoldDB" id="A0A8X6FHP1"/>
<comment type="caution">
    <text evidence="2">The sequence shown here is derived from an EMBL/GenBank/DDBJ whole genome shotgun (WGS) entry which is preliminary data.</text>
</comment>
<dbReference type="EMBL" id="BMAO01012244">
    <property type="protein sequence ID" value="GFQ79931.1"/>
    <property type="molecule type" value="Genomic_DNA"/>
</dbReference>
<sequence>MEESDFSDDCSEKQVRQKDATPAAIPGMPGSESLASTPLRGTNFGLEPPLPPMREKRQRNTPAKTVVPTLLLMCR</sequence>
<reference evidence="2" key="1">
    <citation type="submission" date="2020-07" db="EMBL/GenBank/DDBJ databases">
        <title>Multicomponent nature underlies the extraordinary mechanical properties of spider dragline silk.</title>
        <authorList>
            <person name="Kono N."/>
            <person name="Nakamura H."/>
            <person name="Mori M."/>
            <person name="Yoshida Y."/>
            <person name="Ohtoshi R."/>
            <person name="Malay A.D."/>
            <person name="Moran D.A.P."/>
            <person name="Tomita M."/>
            <person name="Numata K."/>
            <person name="Arakawa K."/>
        </authorList>
    </citation>
    <scope>NUCLEOTIDE SEQUENCE</scope>
</reference>
<gene>
    <name evidence="2" type="ORF">TNCT_215751</name>
</gene>
<feature type="compositionally biased region" description="Basic and acidic residues" evidence="1">
    <location>
        <begin position="10"/>
        <end position="19"/>
    </location>
</feature>
<feature type="region of interest" description="Disordered" evidence="1">
    <location>
        <begin position="1"/>
        <end position="68"/>
    </location>
</feature>
<dbReference type="Proteomes" id="UP000887116">
    <property type="component" value="Unassembled WGS sequence"/>
</dbReference>
<evidence type="ECO:0000313" key="3">
    <source>
        <dbReference type="Proteomes" id="UP000887116"/>
    </source>
</evidence>
<protein>
    <submittedName>
        <fullName evidence="2">Uncharacterized protein</fullName>
    </submittedName>
</protein>
<name>A0A8X6FHP1_TRICU</name>
<proteinExistence type="predicted"/>
<keyword evidence="3" id="KW-1185">Reference proteome</keyword>